<comment type="caution">
    <text evidence="2">The sequence shown here is derived from an EMBL/GenBank/DDBJ whole genome shotgun (WGS) entry which is preliminary data.</text>
</comment>
<evidence type="ECO:0000313" key="2">
    <source>
        <dbReference type="EMBL" id="KAG0148140.1"/>
    </source>
</evidence>
<reference evidence="2" key="1">
    <citation type="submission" date="2013-11" db="EMBL/GenBank/DDBJ databases">
        <title>Genome sequence of the fusiform rust pathogen reveals effectors for host alternation and coevolution with pine.</title>
        <authorList>
            <consortium name="DOE Joint Genome Institute"/>
            <person name="Smith K."/>
            <person name="Pendleton A."/>
            <person name="Kubisiak T."/>
            <person name="Anderson C."/>
            <person name="Salamov A."/>
            <person name="Aerts A."/>
            <person name="Riley R."/>
            <person name="Clum A."/>
            <person name="Lindquist E."/>
            <person name="Ence D."/>
            <person name="Campbell M."/>
            <person name="Kronenberg Z."/>
            <person name="Feau N."/>
            <person name="Dhillon B."/>
            <person name="Hamelin R."/>
            <person name="Burleigh J."/>
            <person name="Smith J."/>
            <person name="Yandell M."/>
            <person name="Nelson C."/>
            <person name="Grigoriev I."/>
            <person name="Davis J."/>
        </authorList>
    </citation>
    <scope>NUCLEOTIDE SEQUENCE</scope>
    <source>
        <strain evidence="2">G11</strain>
    </source>
</reference>
<dbReference type="PROSITE" id="PS51257">
    <property type="entry name" value="PROKAR_LIPOPROTEIN"/>
    <property type="match status" value="1"/>
</dbReference>
<protein>
    <recommendedName>
        <fullName evidence="4">Secreted protein</fullName>
    </recommendedName>
</protein>
<dbReference type="OrthoDB" id="2499360at2759"/>
<feature type="chain" id="PRO_5040390633" description="Secreted protein" evidence="1">
    <location>
        <begin position="21"/>
        <end position="216"/>
    </location>
</feature>
<accession>A0A9P6NJF3</accession>
<dbReference type="AlphaFoldDB" id="A0A9P6NJF3"/>
<sequence>MRLVSQVLLLALVACPAVLATNHTQCFNYFLHKDGCVWAAADDRIRCNATDGKPPHYGVGLIHKQNSAHKRDEQWLERRYTAPNTNTSFAIGGGTGICGDYTTDMPGACLWVGTKAENGDNITTAGWLNAAKRSNCGKQIYVQRKHKPYMTQYVPLIDGCLFYTRQVTLGCFQIALTTKTWNDLKPTPKELAQNYLEGLVWDFNNDQGSKSGNGPV</sequence>
<gene>
    <name evidence="2" type="ORF">CROQUDRAFT_41821</name>
</gene>
<feature type="signal peptide" evidence="1">
    <location>
        <begin position="1"/>
        <end position="20"/>
    </location>
</feature>
<dbReference type="EMBL" id="MU167240">
    <property type="protein sequence ID" value="KAG0148140.1"/>
    <property type="molecule type" value="Genomic_DNA"/>
</dbReference>
<evidence type="ECO:0000313" key="3">
    <source>
        <dbReference type="Proteomes" id="UP000886653"/>
    </source>
</evidence>
<name>A0A9P6NJF3_9BASI</name>
<keyword evidence="3" id="KW-1185">Reference proteome</keyword>
<keyword evidence="1" id="KW-0732">Signal</keyword>
<evidence type="ECO:0008006" key="4">
    <source>
        <dbReference type="Google" id="ProtNLM"/>
    </source>
</evidence>
<organism evidence="2 3">
    <name type="scientific">Cronartium quercuum f. sp. fusiforme G11</name>
    <dbReference type="NCBI Taxonomy" id="708437"/>
    <lineage>
        <taxon>Eukaryota</taxon>
        <taxon>Fungi</taxon>
        <taxon>Dikarya</taxon>
        <taxon>Basidiomycota</taxon>
        <taxon>Pucciniomycotina</taxon>
        <taxon>Pucciniomycetes</taxon>
        <taxon>Pucciniales</taxon>
        <taxon>Coleosporiaceae</taxon>
        <taxon>Cronartium</taxon>
    </lineage>
</organism>
<proteinExistence type="predicted"/>
<evidence type="ECO:0000256" key="1">
    <source>
        <dbReference type="SAM" id="SignalP"/>
    </source>
</evidence>
<dbReference type="Proteomes" id="UP000886653">
    <property type="component" value="Unassembled WGS sequence"/>
</dbReference>